<evidence type="ECO:0008006" key="5">
    <source>
        <dbReference type="Google" id="ProtNLM"/>
    </source>
</evidence>
<protein>
    <recommendedName>
        <fullName evidence="5">DUF4124 domain-containing protein</fullName>
    </recommendedName>
</protein>
<gene>
    <name evidence="3" type="ORF">P9H32_12550</name>
</gene>
<feature type="coiled-coil region" evidence="1">
    <location>
        <begin position="70"/>
        <end position="151"/>
    </location>
</feature>
<keyword evidence="2" id="KW-0732">Signal</keyword>
<dbReference type="EMBL" id="JARVCO010000010">
    <property type="protein sequence ID" value="MDZ8119454.1"/>
    <property type="molecule type" value="Genomic_DNA"/>
</dbReference>
<evidence type="ECO:0000313" key="4">
    <source>
        <dbReference type="Proteomes" id="UP001290861"/>
    </source>
</evidence>
<accession>A0ABU5MZ18</accession>
<evidence type="ECO:0000256" key="2">
    <source>
        <dbReference type="SAM" id="SignalP"/>
    </source>
</evidence>
<keyword evidence="1" id="KW-0175">Coiled coil</keyword>
<evidence type="ECO:0000256" key="1">
    <source>
        <dbReference type="SAM" id="Coils"/>
    </source>
</evidence>
<keyword evidence="4" id="KW-1185">Reference proteome</keyword>
<dbReference type="Proteomes" id="UP001290861">
    <property type="component" value="Unassembled WGS sequence"/>
</dbReference>
<comment type="caution">
    <text evidence="3">The sequence shown here is derived from an EMBL/GenBank/DDBJ whole genome shotgun (WGS) entry which is preliminary data.</text>
</comment>
<evidence type="ECO:0000313" key="3">
    <source>
        <dbReference type="EMBL" id="MDZ8119454.1"/>
    </source>
</evidence>
<sequence>MKNLFIVLMLLCGVAGAGQLQLQDGTVFRNVAIISARPDHMLIVHDGGGSQIYFKDLTADSLSAAQWEKVKTELQRYEAQQARLAEAEARRSAQREKGLIQFEGTWMSPQEKEELLHRRAEQRLQLEKQRIQLARERAALEREKIDTARARYLLGEESHRRTTISYGYSTSCRGDFFYRSMKSAPVKSPHRRNRIIRTEKNNPYICTDTAAFYNRTPLNR</sequence>
<reference evidence="3 4" key="1">
    <citation type="journal article" date="2024" name="Appl. Environ. Microbiol.">
        <title>Pontiella agarivorans sp. nov., a novel marine anaerobic bacterium capable of degrading macroalgal polysaccharides and fixing nitrogen.</title>
        <authorList>
            <person name="Liu N."/>
            <person name="Kivenson V."/>
            <person name="Peng X."/>
            <person name="Cui Z."/>
            <person name="Lankiewicz T.S."/>
            <person name="Gosselin K.M."/>
            <person name="English C.J."/>
            <person name="Blair E.M."/>
            <person name="O'Malley M.A."/>
            <person name="Valentine D.L."/>
        </authorList>
    </citation>
    <scope>NUCLEOTIDE SEQUENCE [LARGE SCALE GENOMIC DNA]</scope>
    <source>
        <strain evidence="3 4">NLcol2</strain>
    </source>
</reference>
<dbReference type="RefSeq" id="WP_322609236.1">
    <property type="nucleotide sequence ID" value="NZ_JARVCO010000010.1"/>
</dbReference>
<organism evidence="3 4">
    <name type="scientific">Pontiella agarivorans</name>
    <dbReference type="NCBI Taxonomy" id="3038953"/>
    <lineage>
        <taxon>Bacteria</taxon>
        <taxon>Pseudomonadati</taxon>
        <taxon>Kiritimatiellota</taxon>
        <taxon>Kiritimatiellia</taxon>
        <taxon>Kiritimatiellales</taxon>
        <taxon>Pontiellaceae</taxon>
        <taxon>Pontiella</taxon>
    </lineage>
</organism>
<feature type="signal peptide" evidence="2">
    <location>
        <begin position="1"/>
        <end position="17"/>
    </location>
</feature>
<name>A0ABU5MZ18_9BACT</name>
<proteinExistence type="predicted"/>
<feature type="chain" id="PRO_5046984169" description="DUF4124 domain-containing protein" evidence="2">
    <location>
        <begin position="18"/>
        <end position="220"/>
    </location>
</feature>